<sequence length="260" mass="29130">MPRCIHNLPILRLLIMDVTWWVKSRTRVMSVSRVRTVWHPRRRVVPDATIRDYLLDYDSSGWPLATPAATRPIIMQNASSHASRAWSLQEEVAPIDLALHCRNIQRLVSEKASIPDDHQLDLIDDEMRFDDLKASGSHGLSCDRYSAPQGLDLARTPLYWVSCSGPTVHPAGDPKYRKKICMLCGLGDSGTKRHLQYHPGRHNSGLSHGDLGGNAICWTSTLWTESKVISSITEKPIMHLGITLGNTPAIIEAGRDMWLV</sequence>
<evidence type="ECO:0000313" key="2">
    <source>
        <dbReference type="RefSeq" id="XP_059599962.1"/>
    </source>
</evidence>
<dbReference type="GeneID" id="84590317"/>
<dbReference type="AlphaFoldDB" id="A0AAJ8DY33"/>
<dbReference type="KEGG" id="ang:An02g05040"/>
<reference evidence="2" key="1">
    <citation type="submission" date="2025-02" db="EMBL/GenBank/DDBJ databases">
        <authorList>
            <consortium name="NCBI Genome Project"/>
        </authorList>
    </citation>
    <scope>NUCLEOTIDE SEQUENCE</scope>
</reference>
<evidence type="ECO:0000256" key="1">
    <source>
        <dbReference type="SAM" id="SignalP"/>
    </source>
</evidence>
<dbReference type="VEuPathDB" id="FungiDB:An02g05040"/>
<dbReference type="RefSeq" id="XP_059599962.1">
    <property type="nucleotide sequence ID" value="XM_059746280.1"/>
</dbReference>
<keyword evidence="1" id="KW-0732">Signal</keyword>
<organism evidence="2">
    <name type="scientific">Aspergillus niger</name>
    <dbReference type="NCBI Taxonomy" id="5061"/>
    <lineage>
        <taxon>Eukaryota</taxon>
        <taxon>Fungi</taxon>
        <taxon>Dikarya</taxon>
        <taxon>Ascomycota</taxon>
        <taxon>Pezizomycotina</taxon>
        <taxon>Eurotiomycetes</taxon>
        <taxon>Eurotiomycetidae</taxon>
        <taxon>Eurotiales</taxon>
        <taxon>Aspergillaceae</taxon>
        <taxon>Aspergillus</taxon>
        <taxon>Aspergillus subgen. Circumdati</taxon>
    </lineage>
</organism>
<reference evidence="2" key="2">
    <citation type="submission" date="2025-08" db="UniProtKB">
        <authorList>
            <consortium name="RefSeq"/>
        </authorList>
    </citation>
    <scope>IDENTIFICATION</scope>
</reference>
<feature type="signal peptide" evidence="1">
    <location>
        <begin position="1"/>
        <end position="26"/>
    </location>
</feature>
<protein>
    <recommendedName>
        <fullName evidence="3">C2H2-type domain-containing protein</fullName>
    </recommendedName>
</protein>
<gene>
    <name evidence="2" type="ORF">An02g05040</name>
</gene>
<name>A0AAJ8DY33_ASPNG</name>
<proteinExistence type="predicted"/>
<evidence type="ECO:0008006" key="3">
    <source>
        <dbReference type="Google" id="ProtNLM"/>
    </source>
</evidence>
<feature type="chain" id="PRO_5044892418" description="C2H2-type domain-containing protein" evidence="1">
    <location>
        <begin position="27"/>
        <end position="260"/>
    </location>
</feature>
<accession>A0AAJ8DY33</accession>